<reference evidence="2 3" key="1">
    <citation type="submission" date="2018-11" db="EMBL/GenBank/DDBJ databases">
        <title>Genome sequence of Apiotrichum porosum DSM 27194.</title>
        <authorList>
            <person name="Aliyu H."/>
            <person name="Gorte O."/>
            <person name="Ochsenreither K."/>
        </authorList>
    </citation>
    <scope>NUCLEOTIDE SEQUENCE [LARGE SCALE GENOMIC DNA]</scope>
    <source>
        <strain evidence="2 3">DSM 27194</strain>
    </source>
</reference>
<dbReference type="Proteomes" id="UP000279236">
    <property type="component" value="Unassembled WGS sequence"/>
</dbReference>
<dbReference type="GeneID" id="39593091"/>
<organism evidence="2 3">
    <name type="scientific">Apiotrichum porosum</name>
    <dbReference type="NCBI Taxonomy" id="105984"/>
    <lineage>
        <taxon>Eukaryota</taxon>
        <taxon>Fungi</taxon>
        <taxon>Dikarya</taxon>
        <taxon>Basidiomycota</taxon>
        <taxon>Agaricomycotina</taxon>
        <taxon>Tremellomycetes</taxon>
        <taxon>Trichosporonales</taxon>
        <taxon>Trichosporonaceae</taxon>
        <taxon>Apiotrichum</taxon>
    </lineage>
</organism>
<name>A0A427XQH2_9TREE</name>
<comment type="caution">
    <text evidence="2">The sequence shown here is derived from an EMBL/GenBank/DDBJ whole genome shotgun (WGS) entry which is preliminary data.</text>
</comment>
<gene>
    <name evidence="2" type="ORF">EHS24_008548</name>
</gene>
<dbReference type="Gene3D" id="3.30.40.10">
    <property type="entry name" value="Zinc/RING finger domain, C3HC4 (zinc finger)"/>
    <property type="match status" value="1"/>
</dbReference>
<accession>A0A427XQH2</accession>
<keyword evidence="3" id="KW-1185">Reference proteome</keyword>
<evidence type="ECO:0000313" key="3">
    <source>
        <dbReference type="Proteomes" id="UP000279236"/>
    </source>
</evidence>
<dbReference type="AlphaFoldDB" id="A0A427XQH2"/>
<evidence type="ECO:0000256" key="1">
    <source>
        <dbReference type="SAM" id="MobiDB-lite"/>
    </source>
</evidence>
<sequence>MSAQDPDPYAARPAPASFDEFMAHIDAAQAQQGGGGLLVDADLYEELFGELPTGRGARPEFIAALARPKTASKHDDACPVCLQSLGAIETEEEYALASESFFGDETALGVRELPCFGVVLELEQVRDWNSSRRHVVGPFAHTSSQNNSCPLCRAVVDDKAPTPPSGDGAANVIEQQRETERMLALFHAVFGQRTAPPTAAHTQSASRDDRDSYAGMYS</sequence>
<proteinExistence type="predicted"/>
<dbReference type="EMBL" id="RSCE01000007">
    <property type="protein sequence ID" value="RSH81114.1"/>
    <property type="molecule type" value="Genomic_DNA"/>
</dbReference>
<protein>
    <submittedName>
        <fullName evidence="2">Uncharacterized protein</fullName>
    </submittedName>
</protein>
<feature type="region of interest" description="Disordered" evidence="1">
    <location>
        <begin position="194"/>
        <end position="218"/>
    </location>
</feature>
<dbReference type="RefSeq" id="XP_028475833.1">
    <property type="nucleotide sequence ID" value="XM_028623859.1"/>
</dbReference>
<dbReference type="OrthoDB" id="8062037at2759"/>
<dbReference type="InterPro" id="IPR013083">
    <property type="entry name" value="Znf_RING/FYVE/PHD"/>
</dbReference>
<evidence type="ECO:0000313" key="2">
    <source>
        <dbReference type="EMBL" id="RSH81114.1"/>
    </source>
</evidence>